<evidence type="ECO:0000313" key="2">
    <source>
        <dbReference type="Proteomes" id="UP000272690"/>
    </source>
</evidence>
<organism evidence="1 2">
    <name type="scientific">Aggregatibacter aphrophilus ATCC 33389</name>
    <dbReference type="NCBI Taxonomy" id="985008"/>
    <lineage>
        <taxon>Bacteria</taxon>
        <taxon>Pseudomonadati</taxon>
        <taxon>Pseudomonadota</taxon>
        <taxon>Gammaproteobacteria</taxon>
        <taxon>Pasteurellales</taxon>
        <taxon>Pasteurellaceae</taxon>
        <taxon>Aggregatibacter</taxon>
    </lineage>
</organism>
<evidence type="ECO:0000313" key="1">
    <source>
        <dbReference type="EMBL" id="VEF40553.1"/>
    </source>
</evidence>
<accession>A0A448F5M5</accession>
<dbReference type="Proteomes" id="UP000272690">
    <property type="component" value="Chromosome"/>
</dbReference>
<dbReference type="AlphaFoldDB" id="A0A448F5M5"/>
<gene>
    <name evidence="1" type="ORF">NCTC5906_00008</name>
</gene>
<dbReference type="EMBL" id="LR134327">
    <property type="protein sequence ID" value="VEF40553.1"/>
    <property type="molecule type" value="Genomic_DNA"/>
</dbReference>
<proteinExistence type="predicted"/>
<name>A0A448F5M5_AGGAP</name>
<protein>
    <submittedName>
        <fullName evidence="1">Uncharacterized protein</fullName>
    </submittedName>
</protein>
<reference evidence="1 2" key="1">
    <citation type="submission" date="2018-12" db="EMBL/GenBank/DDBJ databases">
        <authorList>
            <consortium name="Pathogen Informatics"/>
        </authorList>
    </citation>
    <scope>NUCLEOTIDE SEQUENCE [LARGE SCALE GENOMIC DNA]</scope>
    <source>
        <strain evidence="1 2">NCTC5906</strain>
    </source>
</reference>
<sequence>MHDIFTKDQRLVMLRTLAEDGYDANESILQDVLTAYGHNISRDLVRNHAIWLEEQG</sequence>